<dbReference type="RefSeq" id="WP_316969798.1">
    <property type="nucleotide sequence ID" value="NZ_JARFPL010000045.1"/>
</dbReference>
<protein>
    <recommendedName>
        <fullName evidence="4">Alpha-galactosidase NEW3 domain-containing protein</fullName>
    </recommendedName>
</protein>
<sequence length="344" mass="37353">MEMICSGFGRVMGAVLAAALLLSPSAPAEEDFYRAEGGPSIFVSSLSSGLETGKVGSIFVEIENRGHVTGLVEKRTPKTEDEKMLALLEGEMEMEASEAVGIEARLLSRDERLAVLSGTQLAGSLSGGETLKRPMEFSVRAEESATSGIYPMLIEISYERLEDVRVLGNPLYPEIYFQRARATETISLEVPVMRGPRLEVAEVKGSVSPGRSCDLELVIENTGDVPARQVEANLIVQHPFSSADDAVLLGDIEPGKRAAARFPLEVDREADPGEYAVVSAVRYLPGEGPEERRKDLAALVVVKAPTGLRALLVVPVVAIALTLIYLGWAKKGLRLPRLRKKRRW</sequence>
<dbReference type="PANTHER" id="PTHR35902:SF3">
    <property type="entry name" value="NPCBM-ASSOCIATED, NEW3 DOMAIN OF ALPHA-GALACTOSIDASE"/>
    <property type="match status" value="1"/>
</dbReference>
<keyword evidence="3" id="KW-1185">Reference proteome</keyword>
<evidence type="ECO:0008006" key="4">
    <source>
        <dbReference type="Google" id="ProtNLM"/>
    </source>
</evidence>
<feature type="transmembrane region" description="Helical" evidence="1">
    <location>
        <begin position="310"/>
        <end position="329"/>
    </location>
</feature>
<reference evidence="2 3" key="1">
    <citation type="submission" date="2023-03" db="EMBL/GenBank/DDBJ databases">
        <title>Whole genome sequencing of Methanotrichaceae archaeon M04Ac.</title>
        <authorList>
            <person name="Khomyakova M.A."/>
            <person name="Merkel A.Y."/>
            <person name="Slobodkin A.I."/>
        </authorList>
    </citation>
    <scope>NUCLEOTIDE SEQUENCE [LARGE SCALE GENOMIC DNA]</scope>
    <source>
        <strain evidence="2 3">M04Ac</strain>
    </source>
</reference>
<dbReference type="Proteomes" id="UP001215956">
    <property type="component" value="Unassembled WGS sequence"/>
</dbReference>
<dbReference type="PANTHER" id="PTHR35902">
    <property type="entry name" value="S-LAYER DOMAIN-LIKE PROTEIN-RELATED"/>
    <property type="match status" value="1"/>
</dbReference>
<organism evidence="2 3">
    <name type="scientific">Candidatus Methanocrinis alkalitolerans</name>
    <dbReference type="NCBI Taxonomy" id="3033395"/>
    <lineage>
        <taxon>Archaea</taxon>
        <taxon>Methanobacteriati</taxon>
        <taxon>Methanobacteriota</taxon>
        <taxon>Stenosarchaea group</taxon>
        <taxon>Methanomicrobia</taxon>
        <taxon>Methanotrichales</taxon>
        <taxon>Methanotrichaceae</taxon>
        <taxon>Methanocrinis</taxon>
    </lineage>
</organism>
<keyword evidence="1" id="KW-0812">Transmembrane</keyword>
<proteinExistence type="predicted"/>
<accession>A0ABT5XHX8</accession>
<name>A0ABT5XHX8_9EURY</name>
<comment type="caution">
    <text evidence="2">The sequence shown here is derived from an EMBL/GenBank/DDBJ whole genome shotgun (WGS) entry which is preliminary data.</text>
</comment>
<gene>
    <name evidence="2" type="ORF">P0O24_10975</name>
</gene>
<evidence type="ECO:0000256" key="1">
    <source>
        <dbReference type="SAM" id="Phobius"/>
    </source>
</evidence>
<keyword evidence="1" id="KW-1133">Transmembrane helix</keyword>
<evidence type="ECO:0000313" key="3">
    <source>
        <dbReference type="Proteomes" id="UP001215956"/>
    </source>
</evidence>
<dbReference type="EMBL" id="JARFPL010000045">
    <property type="protein sequence ID" value="MDF0594102.1"/>
    <property type="molecule type" value="Genomic_DNA"/>
</dbReference>
<evidence type="ECO:0000313" key="2">
    <source>
        <dbReference type="EMBL" id="MDF0594102.1"/>
    </source>
</evidence>
<keyword evidence="1" id="KW-0472">Membrane</keyword>